<comment type="similarity">
    <text evidence="1">Belongs to the bacterial ribosomal protein bL9 family.</text>
</comment>
<organism evidence="5">
    <name type="scientific">marine metagenome</name>
    <dbReference type="NCBI Taxonomy" id="408172"/>
    <lineage>
        <taxon>unclassified sequences</taxon>
        <taxon>metagenomes</taxon>
        <taxon>ecological metagenomes</taxon>
    </lineage>
</organism>
<dbReference type="GO" id="GO:1990904">
    <property type="term" value="C:ribonucleoprotein complex"/>
    <property type="evidence" value="ECO:0007669"/>
    <property type="project" value="UniProtKB-KW"/>
</dbReference>
<dbReference type="InterPro" id="IPR020594">
    <property type="entry name" value="Ribosomal_bL9_bac/chp"/>
</dbReference>
<keyword evidence="2" id="KW-0689">Ribosomal protein</keyword>
<dbReference type="InterPro" id="IPR000244">
    <property type="entry name" value="Ribosomal_bL9"/>
</dbReference>
<reference evidence="5" key="1">
    <citation type="submission" date="2018-05" db="EMBL/GenBank/DDBJ databases">
        <authorList>
            <person name="Lanie J.A."/>
            <person name="Ng W.-L."/>
            <person name="Kazmierczak K.M."/>
            <person name="Andrzejewski T.M."/>
            <person name="Davidsen T.M."/>
            <person name="Wayne K.J."/>
            <person name="Tettelin H."/>
            <person name="Glass J.I."/>
            <person name="Rusch D."/>
            <person name="Podicherti R."/>
            <person name="Tsui H.-C.T."/>
            <person name="Winkler M.E."/>
        </authorList>
    </citation>
    <scope>NUCLEOTIDE SEQUENCE</scope>
</reference>
<accession>A0A383CLH8</accession>
<evidence type="ECO:0000259" key="4">
    <source>
        <dbReference type="PROSITE" id="PS00651"/>
    </source>
</evidence>
<dbReference type="SUPFAM" id="SSF55658">
    <property type="entry name" value="L9 N-domain-like"/>
    <property type="match status" value="1"/>
</dbReference>
<evidence type="ECO:0000256" key="2">
    <source>
        <dbReference type="ARBA" id="ARBA00022980"/>
    </source>
</evidence>
<dbReference type="InterPro" id="IPR009027">
    <property type="entry name" value="Ribosomal_bL9/RNase_H1_N"/>
</dbReference>
<dbReference type="NCBIfam" id="TIGR00158">
    <property type="entry name" value="L9"/>
    <property type="match status" value="1"/>
</dbReference>
<dbReference type="GO" id="GO:0006412">
    <property type="term" value="P:translation"/>
    <property type="evidence" value="ECO:0007669"/>
    <property type="project" value="InterPro"/>
</dbReference>
<dbReference type="PANTHER" id="PTHR21368">
    <property type="entry name" value="50S RIBOSOMAL PROTEIN L9"/>
    <property type="match status" value="1"/>
</dbReference>
<name>A0A383CLH8_9ZZZZ</name>
<feature type="domain" description="Ribosomal protein L9" evidence="4">
    <location>
        <begin position="13"/>
        <end position="40"/>
    </location>
</feature>
<dbReference type="AlphaFoldDB" id="A0A383CLH8"/>
<dbReference type="GO" id="GO:0005840">
    <property type="term" value="C:ribosome"/>
    <property type="evidence" value="ECO:0007669"/>
    <property type="project" value="UniProtKB-KW"/>
</dbReference>
<dbReference type="InterPro" id="IPR020070">
    <property type="entry name" value="Ribosomal_bL9_N"/>
</dbReference>
<evidence type="ECO:0000313" key="5">
    <source>
        <dbReference type="EMBL" id="SVE32971.1"/>
    </source>
</evidence>
<dbReference type="Gene3D" id="3.40.5.10">
    <property type="entry name" value="Ribosomal protein L9, N-terminal domain"/>
    <property type="match status" value="1"/>
</dbReference>
<dbReference type="Pfam" id="PF01281">
    <property type="entry name" value="Ribosomal_L9_N"/>
    <property type="match status" value="1"/>
</dbReference>
<dbReference type="EMBL" id="UINC01209798">
    <property type="protein sequence ID" value="SVE32971.1"/>
    <property type="molecule type" value="Genomic_DNA"/>
</dbReference>
<gene>
    <name evidence="5" type="ORF">METZ01_LOCUS485825</name>
</gene>
<dbReference type="PROSITE" id="PS00651">
    <property type="entry name" value="RIBOSOMAL_L9"/>
    <property type="match status" value="1"/>
</dbReference>
<protein>
    <recommendedName>
        <fullName evidence="4">Ribosomal protein L9 domain-containing protein</fullName>
    </recommendedName>
</protein>
<proteinExistence type="inferred from homology"/>
<evidence type="ECO:0000256" key="3">
    <source>
        <dbReference type="ARBA" id="ARBA00023274"/>
    </source>
</evidence>
<keyword evidence="3" id="KW-0687">Ribonucleoprotein</keyword>
<feature type="non-terminal residue" evidence="5">
    <location>
        <position position="68"/>
    </location>
</feature>
<dbReference type="InterPro" id="IPR036935">
    <property type="entry name" value="Ribosomal_bL9_N_sf"/>
</dbReference>
<sequence>MKVILNHKVDGLGEEGDVVVVKNGFARNYLFPRRIAKNATKNNIANIKKEIEFRQIREAKTRKNLEAL</sequence>
<dbReference type="GO" id="GO:0003735">
    <property type="term" value="F:structural constituent of ribosome"/>
    <property type="evidence" value="ECO:0007669"/>
    <property type="project" value="InterPro"/>
</dbReference>
<evidence type="ECO:0000256" key="1">
    <source>
        <dbReference type="ARBA" id="ARBA00010605"/>
    </source>
</evidence>